<dbReference type="InterPro" id="IPR036465">
    <property type="entry name" value="vWFA_dom_sf"/>
</dbReference>
<evidence type="ECO:0000313" key="2">
    <source>
        <dbReference type="EMBL" id="PTB97764.1"/>
    </source>
</evidence>
<dbReference type="PANTHER" id="PTHR33608">
    <property type="entry name" value="BLL2464 PROTEIN"/>
    <property type="match status" value="1"/>
</dbReference>
<reference evidence="2 3" key="1">
    <citation type="submission" date="2018-03" db="EMBL/GenBank/DDBJ databases">
        <title>Cross-interface Injection: A General Nanoliter Liquid Handling Method Applied to Single Cells Genome Amplification Automated Nanoliter Liquid Handling Applied to Single Cell Multiple Displacement Amplification.</title>
        <authorList>
            <person name="Yun J."/>
            <person name="Xu P."/>
            <person name="Xu J."/>
            <person name="Dai X."/>
            <person name="Wang Y."/>
            <person name="Zheng X."/>
            <person name="Cao C."/>
            <person name="Yi Q."/>
            <person name="Zhu Y."/>
            <person name="Wang L."/>
            <person name="Dong Z."/>
            <person name="Huang Y."/>
            <person name="Huang L."/>
            <person name="Du W."/>
        </authorList>
    </citation>
    <scope>NUCLEOTIDE SEQUENCE [LARGE SCALE GENOMIC DNA]</scope>
    <source>
        <strain evidence="2 3">Z-D1-2</strain>
    </source>
</reference>
<name>A0A2T4DVC2_9BACT</name>
<protein>
    <recommendedName>
        <fullName evidence="1">DUF58 domain-containing protein</fullName>
    </recommendedName>
</protein>
<proteinExistence type="predicted"/>
<organism evidence="2 3">
    <name type="scientific">Marivirga lumbricoides</name>
    <dbReference type="NCBI Taxonomy" id="1046115"/>
    <lineage>
        <taxon>Bacteria</taxon>
        <taxon>Pseudomonadati</taxon>
        <taxon>Bacteroidota</taxon>
        <taxon>Cytophagia</taxon>
        <taxon>Cytophagales</taxon>
        <taxon>Marivirgaceae</taxon>
        <taxon>Marivirga</taxon>
    </lineage>
</organism>
<dbReference type="EMBL" id="PYVU01000006">
    <property type="protein sequence ID" value="PTB97764.1"/>
    <property type="molecule type" value="Genomic_DNA"/>
</dbReference>
<comment type="caution">
    <text evidence="2">The sequence shown here is derived from an EMBL/GenBank/DDBJ whole genome shotgun (WGS) entry which is preliminary data.</text>
</comment>
<dbReference type="AlphaFoldDB" id="A0A2T4DVC2"/>
<gene>
    <name evidence="2" type="ORF">C9994_01490</name>
</gene>
<dbReference type="Pfam" id="PF01882">
    <property type="entry name" value="DUF58"/>
    <property type="match status" value="1"/>
</dbReference>
<dbReference type="PANTHER" id="PTHR33608:SF7">
    <property type="entry name" value="DUF58 DOMAIN-CONTAINING PROTEIN"/>
    <property type="match status" value="1"/>
</dbReference>
<dbReference type="Proteomes" id="UP000240608">
    <property type="component" value="Unassembled WGS sequence"/>
</dbReference>
<evidence type="ECO:0000313" key="3">
    <source>
        <dbReference type="Proteomes" id="UP000240608"/>
    </source>
</evidence>
<dbReference type="InterPro" id="IPR002881">
    <property type="entry name" value="DUF58"/>
</dbReference>
<sequence>MRTLQEIFSLTNLEALKALQIYVHHLVDGLITGMHQSPKKGFGIEFKEYKNYTPGDSLKQLDWKYFAKTDHYMIKEAEVERQHDFLFAFDLSRSMEYSQDGISKFNLAKACIASFTYLANKQHDNFKIINSSNHSTNYEDFLFGLVKQKTEEDFKTSKLYPTALQSAKSTAIILSDGYMEDYEIEKLISNWAISAQKCIFIHFLYQTELKLEFDRENYRFQDLETGQIMQVNTKEAKSEYADKVEIWHEQIKRNCLKNGVLYFQMDGTKPLQNELMKLLNQMNFNFG</sequence>
<feature type="domain" description="DUF58" evidence="1">
    <location>
        <begin position="48"/>
        <end position="137"/>
    </location>
</feature>
<dbReference type="SUPFAM" id="SSF53300">
    <property type="entry name" value="vWA-like"/>
    <property type="match status" value="1"/>
</dbReference>
<evidence type="ECO:0000259" key="1">
    <source>
        <dbReference type="Pfam" id="PF01882"/>
    </source>
</evidence>
<accession>A0A2T4DVC2</accession>